<dbReference type="Gene3D" id="3.10.330.10">
    <property type="match status" value="1"/>
</dbReference>
<feature type="region of interest" description="Disordered" evidence="1">
    <location>
        <begin position="300"/>
        <end position="324"/>
    </location>
</feature>
<dbReference type="InterPro" id="IPR009010">
    <property type="entry name" value="Asp_de-COase-like_dom_sf"/>
</dbReference>
<reference evidence="2" key="1">
    <citation type="submission" date="2013-10" db="EMBL/GenBank/DDBJ databases">
        <title>Genomic analysis of the causative agents of coccidiosis in chickens.</title>
        <authorList>
            <person name="Reid A.J."/>
            <person name="Blake D."/>
            <person name="Billington K."/>
            <person name="Browne H."/>
            <person name="Dunn M."/>
            <person name="Hung S."/>
            <person name="Kawahara F."/>
            <person name="Miranda-Saavedra D."/>
            <person name="Mourier T."/>
            <person name="Nagra H."/>
            <person name="Otto T.D."/>
            <person name="Rawlings N."/>
            <person name="Sanchez A."/>
            <person name="Sanders M."/>
            <person name="Subramaniam C."/>
            <person name="Tay Y."/>
            <person name="Dear P."/>
            <person name="Doerig C."/>
            <person name="Gruber A."/>
            <person name="Parkinson J."/>
            <person name="Shirley M."/>
            <person name="Wan K.L."/>
            <person name="Berriman M."/>
            <person name="Tomley F."/>
            <person name="Pain A."/>
        </authorList>
    </citation>
    <scope>NUCLEOTIDE SEQUENCE</scope>
    <source>
        <strain evidence="2">Houghton</strain>
    </source>
</reference>
<accession>U6GFV6</accession>
<dbReference type="Proteomes" id="UP000018050">
    <property type="component" value="Unassembled WGS sequence"/>
</dbReference>
<feature type="compositionally biased region" description="Gly residues" evidence="1">
    <location>
        <begin position="309"/>
        <end position="323"/>
    </location>
</feature>
<organism evidence="2 3">
    <name type="scientific">Eimeria acervulina</name>
    <name type="common">Coccidian parasite</name>
    <dbReference type="NCBI Taxonomy" id="5801"/>
    <lineage>
        <taxon>Eukaryota</taxon>
        <taxon>Sar</taxon>
        <taxon>Alveolata</taxon>
        <taxon>Apicomplexa</taxon>
        <taxon>Conoidasida</taxon>
        <taxon>Coccidia</taxon>
        <taxon>Eucoccidiorida</taxon>
        <taxon>Eimeriorina</taxon>
        <taxon>Eimeriidae</taxon>
        <taxon>Eimeria</taxon>
    </lineage>
</organism>
<sequence length="407" mass="42690">MFHRKRGAGAPMGPPLTFSLRGSVCSWVGLLLLLLQQQLLLLLAPPVGALSLLPPPRAAANSSSLLLPSVSLGAPSLQGTPRWLGALRGGGLFGSSGSSAAAAAAAAKGGPQGGASGGAPFGGPPSGTGSGGNIKRPPNLLTLGAPHSSDVAAVYIHPKRARALQLQPGAPLVLQGRRKRKSVGVLIEDKELKEDEVSVHPRVYAQLKLYEGDLLLIERLDVLPLASRVYVQIFNDSFPFLGAAAATGGGPRGPLDKGGPPGGPQAWEAVLHAIESFFNSRPRPLRVGDQYKIPVYVQGRRGEERSGNNAGGPPLGGAPGGPQGLQEEIEIKIMRIDGENKHDLEFGLVGEQTTKIIGEDGLDREAFDSASEVTYDDLGGLKKEVQLLREYVELPLRFPNVFKQRGS</sequence>
<dbReference type="OrthoDB" id="370103at2759"/>
<dbReference type="Gene3D" id="2.40.40.20">
    <property type="match status" value="1"/>
</dbReference>
<evidence type="ECO:0000256" key="1">
    <source>
        <dbReference type="SAM" id="MobiDB-lite"/>
    </source>
</evidence>
<feature type="compositionally biased region" description="Gly residues" evidence="1">
    <location>
        <begin position="110"/>
        <end position="132"/>
    </location>
</feature>
<reference evidence="2" key="2">
    <citation type="submission" date="2013-10" db="EMBL/GenBank/DDBJ databases">
        <authorList>
            <person name="Aslett M."/>
        </authorList>
    </citation>
    <scope>NUCLEOTIDE SEQUENCE</scope>
    <source>
        <strain evidence="2">Houghton</strain>
    </source>
</reference>
<protein>
    <submittedName>
        <fullName evidence="2">Uncharacterized protein</fullName>
    </submittedName>
</protein>
<dbReference type="AlphaFoldDB" id="U6GFV6"/>
<dbReference type="EMBL" id="HG670975">
    <property type="protein sequence ID" value="CDI79116.1"/>
    <property type="molecule type" value="Genomic_DNA"/>
</dbReference>
<gene>
    <name evidence="2" type="ORF">EAH_00009840</name>
</gene>
<dbReference type="VEuPathDB" id="ToxoDB:EAH_00009840"/>
<feature type="region of interest" description="Disordered" evidence="1">
    <location>
        <begin position="107"/>
        <end position="141"/>
    </location>
</feature>
<dbReference type="RefSeq" id="XP_013250740.1">
    <property type="nucleotide sequence ID" value="XM_013395286.1"/>
</dbReference>
<keyword evidence="3" id="KW-1185">Reference proteome</keyword>
<evidence type="ECO:0000313" key="3">
    <source>
        <dbReference type="Proteomes" id="UP000018050"/>
    </source>
</evidence>
<name>U6GFV6_EIMAC</name>
<dbReference type="GeneID" id="25269054"/>
<evidence type="ECO:0000313" key="2">
    <source>
        <dbReference type="EMBL" id="CDI79116.1"/>
    </source>
</evidence>
<dbReference type="SUPFAM" id="SSF50692">
    <property type="entry name" value="ADC-like"/>
    <property type="match status" value="1"/>
</dbReference>
<proteinExistence type="predicted"/>